<organism evidence="2 3">
    <name type="scientific">Grapevine associated cogu-like virus 3</name>
    <dbReference type="NCBI Taxonomy" id="2716185"/>
    <lineage>
        <taxon>Viruses</taxon>
        <taxon>Riboviria</taxon>
        <taxon>Orthornavirae</taxon>
        <taxon>Negarnaviricota</taxon>
        <taxon>Polyploviricotina</taxon>
        <taxon>Bunyaviricetes</taxon>
        <taxon>Hareavirales</taxon>
        <taxon>Phenuiviridae</taxon>
        <taxon>Laulavirus</taxon>
        <taxon>Laulavirus betaviticulum</taxon>
    </lineage>
</organism>
<dbReference type="Proteomes" id="UP000676136">
    <property type="component" value="Genome"/>
</dbReference>
<feature type="compositionally biased region" description="Polar residues" evidence="1">
    <location>
        <begin position="679"/>
        <end position="689"/>
    </location>
</feature>
<feature type="region of interest" description="Disordered" evidence="1">
    <location>
        <begin position="224"/>
        <end position="264"/>
    </location>
</feature>
<evidence type="ECO:0000313" key="3">
    <source>
        <dbReference type="Proteomes" id="UP000676136"/>
    </source>
</evidence>
<reference evidence="2 3" key="1">
    <citation type="journal article" date="2020" name="Ann. Appl. Biol.">
        <title>Putative new plant viruses associated with Plasmopara viticola-infected grapevine samples.</title>
        <authorList>
            <person name="Chiapello M."/>
            <person name="Rodriguez-Romero J."/>
            <person name="Nerva L."/>
            <person name="Forgia M."/>
            <person name="Chitarra W."/>
            <person name="Ayllon M.A."/>
            <person name="Turina M."/>
        </authorList>
    </citation>
    <scope>NUCLEOTIDE SEQUENCE [LARGE SCALE GENOMIC DNA]</scope>
    <source>
        <strain evidence="2">DMG 83</strain>
    </source>
</reference>
<proteinExistence type="predicted"/>
<feature type="region of interest" description="Disordered" evidence="1">
    <location>
        <begin position="619"/>
        <end position="689"/>
    </location>
</feature>
<accession>A0A6G7M543</accession>
<evidence type="ECO:0000313" key="2">
    <source>
        <dbReference type="EMBL" id="QIJ25711.1"/>
    </source>
</evidence>
<keyword evidence="3" id="KW-1185">Reference proteome</keyword>
<name>A0A6G7M543_9VIRU</name>
<feature type="region of interest" description="Disordered" evidence="1">
    <location>
        <begin position="545"/>
        <end position="570"/>
    </location>
</feature>
<dbReference type="GeneID" id="80550677"/>
<protein>
    <submittedName>
        <fullName evidence="2">P2</fullName>
    </submittedName>
</protein>
<evidence type="ECO:0000256" key="1">
    <source>
        <dbReference type="SAM" id="MobiDB-lite"/>
    </source>
</evidence>
<sequence>MDSRDFLNQMTIRLLFYRLFGLPPEIYLQMKHEIILRCGTVFFNSVEKACQVFYVLPEDCSEESILLRIVQVFKLDFVPEGFSDDLVSKLGLGFCYLLGLKLEDRADALQRLLAFPTLYDYLNLYENVSKPFFLRTVYSSNLATDEVFGHMIVQQGQSREISLSDQVLFQITCRTCGSVETNIWWTNSKTSKCTDSCNQKQVICTPLHEKDYVIRMGGVFDSFRSRKSSKSSGSSKTKRPKSVSTDNHEESQVLNFKKSIKGDGIEPDMSRDLFSVPKPEQVETMTDHLSNHKAGDMFPYLAVVGNEEESKDSRLSRLRAYKSPYGKENKPEVRINGVILDELEGTIVVKDLKDYVDQDRLTRHEAKQNKRFKPLAESSFKKPYILISRITGEYVPLMSSSADYTDLYFTLEDGRLLEHQTIVQSNKLPTNQNGVFELSCDYCINVKDLSQLSLKYFLSRPIMKDGFQWGSISLTIRMSESDTPYLIPKVEAMAIVRAPYTTLEEKERDPDHADVVFTSGQIEKFRELYRSGDIVDVDEPKKVRTKKSSYSKSTIRGAPKGDAGPDHIGEQEGWEHLKGMIKPRLEDGVASVSVMSDENEDDISVPQFTKEQYLKQQEELRKQFSPPKSDSTEDISDRDVLRSSSPASERPITPLNSVLESKPRKKLRFSDEEEENYESPDTQNVFRFD</sequence>
<dbReference type="RefSeq" id="YP_010840132.1">
    <property type="nucleotide sequence ID" value="NC_078438.1"/>
</dbReference>
<dbReference type="KEGG" id="vg:80550677"/>
<dbReference type="EMBL" id="MN520758">
    <property type="protein sequence ID" value="QIJ25711.1"/>
    <property type="molecule type" value="Genomic_RNA"/>
</dbReference>